<evidence type="ECO:0000313" key="10">
    <source>
        <dbReference type="EMBL" id="SMB90360.1"/>
    </source>
</evidence>
<dbReference type="CDD" id="cd23934">
    <property type="entry name" value="AGPR_1_C"/>
    <property type="match status" value="1"/>
</dbReference>
<dbReference type="Pfam" id="PF22698">
    <property type="entry name" value="Semialdhyde_dhC_1"/>
    <property type="match status" value="1"/>
</dbReference>
<dbReference type="UniPathway" id="UPA00068">
    <property type="reaction ID" value="UER00108"/>
</dbReference>
<dbReference type="InterPro" id="IPR058924">
    <property type="entry name" value="AGPR_dimerisation_dom"/>
</dbReference>
<evidence type="ECO:0000256" key="4">
    <source>
        <dbReference type="ARBA" id="ARBA00022857"/>
    </source>
</evidence>
<dbReference type="RefSeq" id="WP_084663323.1">
    <property type="nucleotide sequence ID" value="NZ_LT838272.1"/>
</dbReference>
<dbReference type="EMBL" id="LT838272">
    <property type="protein sequence ID" value="SMB90360.1"/>
    <property type="molecule type" value="Genomic_DNA"/>
</dbReference>
<comment type="pathway">
    <text evidence="1 7">Amino-acid biosynthesis; L-arginine biosynthesis; N(2)-acetyl-L-ornithine from L-glutamate: step 3/4.</text>
</comment>
<comment type="subcellular location">
    <subcellularLocation>
        <location evidence="7">Cytoplasm</location>
    </subcellularLocation>
</comment>
<evidence type="ECO:0000256" key="8">
    <source>
        <dbReference type="PROSITE-ProRule" id="PRU10010"/>
    </source>
</evidence>
<gene>
    <name evidence="7" type="primary">argC</name>
    <name evidence="10" type="ORF">SAMN00808754_0284</name>
</gene>
<dbReference type="CDD" id="cd17895">
    <property type="entry name" value="AGPR_1_N"/>
    <property type="match status" value="1"/>
</dbReference>
<dbReference type="Pfam" id="PF01118">
    <property type="entry name" value="Semialdhyde_dh"/>
    <property type="match status" value="1"/>
</dbReference>
<dbReference type="InterPro" id="IPR036291">
    <property type="entry name" value="NAD(P)-bd_dom_sf"/>
</dbReference>
<dbReference type="InterPro" id="IPR000706">
    <property type="entry name" value="AGPR_type-1"/>
</dbReference>
<dbReference type="GO" id="GO:0051287">
    <property type="term" value="F:NAD binding"/>
    <property type="evidence" value="ECO:0007669"/>
    <property type="project" value="InterPro"/>
</dbReference>
<keyword evidence="11" id="KW-1185">Reference proteome</keyword>
<evidence type="ECO:0000259" key="9">
    <source>
        <dbReference type="SMART" id="SM00859"/>
    </source>
</evidence>
<evidence type="ECO:0000313" key="11">
    <source>
        <dbReference type="Proteomes" id="UP000192569"/>
    </source>
</evidence>
<keyword evidence="2 7" id="KW-0055">Arginine biosynthesis</keyword>
<dbReference type="InterPro" id="IPR050085">
    <property type="entry name" value="AGPR"/>
</dbReference>
<dbReference type="GO" id="GO:0003942">
    <property type="term" value="F:N-acetyl-gamma-glutamyl-phosphate reductase activity"/>
    <property type="evidence" value="ECO:0007669"/>
    <property type="project" value="UniProtKB-UniRule"/>
</dbReference>
<dbReference type="GO" id="GO:0006526">
    <property type="term" value="P:L-arginine biosynthetic process"/>
    <property type="evidence" value="ECO:0007669"/>
    <property type="project" value="UniProtKB-UniRule"/>
</dbReference>
<dbReference type="InterPro" id="IPR000534">
    <property type="entry name" value="Semialdehyde_DH_NAD-bd"/>
</dbReference>
<dbReference type="Proteomes" id="UP000192569">
    <property type="component" value="Chromosome I"/>
</dbReference>
<dbReference type="InterPro" id="IPR023013">
    <property type="entry name" value="AGPR_AS"/>
</dbReference>
<dbReference type="AlphaFoldDB" id="A0A1W1VAY9"/>
<dbReference type="Gene3D" id="3.40.50.720">
    <property type="entry name" value="NAD(P)-binding Rossmann-like Domain"/>
    <property type="match status" value="1"/>
</dbReference>
<name>A0A1W1VAY9_9FIRM</name>
<organism evidence="10 11">
    <name type="scientific">Thermanaeromonas toyohensis ToBE</name>
    <dbReference type="NCBI Taxonomy" id="698762"/>
    <lineage>
        <taxon>Bacteria</taxon>
        <taxon>Bacillati</taxon>
        <taxon>Bacillota</taxon>
        <taxon>Clostridia</taxon>
        <taxon>Neomoorellales</taxon>
        <taxon>Neomoorellaceae</taxon>
        <taxon>Thermanaeromonas</taxon>
    </lineage>
</organism>
<dbReference type="PANTHER" id="PTHR32338">
    <property type="entry name" value="N-ACETYL-GAMMA-GLUTAMYL-PHOSPHATE REDUCTASE, CHLOROPLASTIC-RELATED-RELATED"/>
    <property type="match status" value="1"/>
</dbReference>
<dbReference type="PROSITE" id="PS01224">
    <property type="entry name" value="ARGC"/>
    <property type="match status" value="1"/>
</dbReference>
<evidence type="ECO:0000256" key="1">
    <source>
        <dbReference type="ARBA" id="ARBA00004862"/>
    </source>
</evidence>
<proteinExistence type="inferred from homology"/>
<dbReference type="HAMAP" id="MF_00150">
    <property type="entry name" value="ArgC_type1"/>
    <property type="match status" value="1"/>
</dbReference>
<dbReference type="EC" id="1.2.1.38" evidence="7"/>
<evidence type="ECO:0000256" key="6">
    <source>
        <dbReference type="ARBA" id="ARBA00050557"/>
    </source>
</evidence>
<dbReference type="GO" id="GO:0070401">
    <property type="term" value="F:NADP+ binding"/>
    <property type="evidence" value="ECO:0007669"/>
    <property type="project" value="InterPro"/>
</dbReference>
<keyword evidence="5 7" id="KW-0560">Oxidoreductase</keyword>
<keyword evidence="4 7" id="KW-0521">NADP</keyword>
<dbReference type="SUPFAM" id="SSF51735">
    <property type="entry name" value="NAD(P)-binding Rossmann-fold domains"/>
    <property type="match status" value="1"/>
</dbReference>
<dbReference type="Gene3D" id="3.30.360.10">
    <property type="entry name" value="Dihydrodipicolinate Reductase, domain 2"/>
    <property type="match status" value="1"/>
</dbReference>
<dbReference type="SUPFAM" id="SSF55347">
    <property type="entry name" value="Glyceraldehyde-3-phosphate dehydrogenase-like, C-terminal domain"/>
    <property type="match status" value="1"/>
</dbReference>
<dbReference type="NCBIfam" id="TIGR01850">
    <property type="entry name" value="argC"/>
    <property type="match status" value="1"/>
</dbReference>
<comment type="function">
    <text evidence="7">Catalyzes the NADPH-dependent reduction of N-acetyl-5-glutamyl phosphate to yield N-acetyl-L-glutamate 5-semialdehyde.</text>
</comment>
<feature type="domain" description="Semialdehyde dehydrogenase NAD-binding" evidence="9">
    <location>
        <begin position="3"/>
        <end position="142"/>
    </location>
</feature>
<dbReference type="OrthoDB" id="9801289at2"/>
<dbReference type="FunFam" id="3.30.360.10:FF:000014">
    <property type="entry name" value="N-acetyl-gamma-glutamyl-phosphate reductase"/>
    <property type="match status" value="1"/>
</dbReference>
<keyword evidence="7" id="KW-0963">Cytoplasm</keyword>
<protein>
    <recommendedName>
        <fullName evidence="7">N-acetyl-gamma-glutamyl-phosphate reductase</fullName>
        <shortName evidence="7">AGPR</shortName>
        <ecNumber evidence="7">1.2.1.38</ecNumber>
    </recommendedName>
    <alternativeName>
        <fullName evidence="7">N-acetyl-glutamate semialdehyde dehydrogenase</fullName>
        <shortName evidence="7">NAGSA dehydrogenase</shortName>
    </alternativeName>
</protein>
<dbReference type="SMART" id="SM00859">
    <property type="entry name" value="Semialdhyde_dh"/>
    <property type="match status" value="1"/>
</dbReference>
<dbReference type="PANTHER" id="PTHR32338:SF10">
    <property type="entry name" value="N-ACETYL-GAMMA-GLUTAMYL-PHOSPHATE REDUCTASE, CHLOROPLASTIC-RELATED"/>
    <property type="match status" value="1"/>
</dbReference>
<comment type="catalytic activity">
    <reaction evidence="6 7">
        <text>N-acetyl-L-glutamate 5-semialdehyde + phosphate + NADP(+) = N-acetyl-L-glutamyl 5-phosphate + NADPH + H(+)</text>
        <dbReference type="Rhea" id="RHEA:21588"/>
        <dbReference type="ChEBI" id="CHEBI:15378"/>
        <dbReference type="ChEBI" id="CHEBI:29123"/>
        <dbReference type="ChEBI" id="CHEBI:43474"/>
        <dbReference type="ChEBI" id="CHEBI:57783"/>
        <dbReference type="ChEBI" id="CHEBI:57936"/>
        <dbReference type="ChEBI" id="CHEBI:58349"/>
        <dbReference type="EC" id="1.2.1.38"/>
    </reaction>
</comment>
<evidence type="ECO:0000256" key="2">
    <source>
        <dbReference type="ARBA" id="ARBA00022571"/>
    </source>
</evidence>
<reference evidence="10 11" key="1">
    <citation type="submission" date="2017-04" db="EMBL/GenBank/DDBJ databases">
        <authorList>
            <person name="Afonso C.L."/>
            <person name="Miller P.J."/>
            <person name="Scott M.A."/>
            <person name="Spackman E."/>
            <person name="Goraichik I."/>
            <person name="Dimitrov K.M."/>
            <person name="Suarez D.L."/>
            <person name="Swayne D.E."/>
        </authorList>
    </citation>
    <scope>NUCLEOTIDE SEQUENCE [LARGE SCALE GENOMIC DNA]</scope>
    <source>
        <strain evidence="10 11">ToBE</strain>
    </source>
</reference>
<dbReference type="GO" id="GO:0005737">
    <property type="term" value="C:cytoplasm"/>
    <property type="evidence" value="ECO:0007669"/>
    <property type="project" value="UniProtKB-SubCell"/>
</dbReference>
<dbReference type="STRING" id="698762.SAMN00808754_0284"/>
<evidence type="ECO:0000256" key="5">
    <source>
        <dbReference type="ARBA" id="ARBA00023002"/>
    </source>
</evidence>
<evidence type="ECO:0000256" key="7">
    <source>
        <dbReference type="HAMAP-Rule" id="MF_00150"/>
    </source>
</evidence>
<feature type="active site" evidence="7 8">
    <location>
        <position position="150"/>
    </location>
</feature>
<keyword evidence="3 7" id="KW-0028">Amino-acid biosynthesis</keyword>
<comment type="similarity">
    <text evidence="7">Belongs to the NAGSA dehydrogenase family. Type 1 subfamily.</text>
</comment>
<evidence type="ECO:0000256" key="3">
    <source>
        <dbReference type="ARBA" id="ARBA00022605"/>
    </source>
</evidence>
<accession>A0A1W1VAY9</accession>
<sequence>MVKVGIIGATGYTGAELVRLASRHPRVELVALTSQTFSGQEMARVYPSLYGFCSHTCKNFSPEEVLSQAEVVFLALPHGHAVPIAEEALRRGVRVIDLGADLRFRDVRVYEEWYGIKHPNPELAARAVYGLPEIHREEIASAQVVANPGCYPTSVILALAPLIKGGYGELESIVIDAKSGVSGAGRKTEIAYLFTECNENLHPYGVARHRHTPEIEQELSLIAGQEVRVSFTPHLVPITRGILSTIYVNLKVQVSEEELRQVYEEFYREAPFVKLLPPGLWPHTRWVYGSNFCHINFTLDRRTGRLILASAIDNLTKGASGQALQNLNLMFGWPEALGLDYPGLSP</sequence>